<dbReference type="EMBL" id="JANBUJ010000621">
    <property type="protein sequence ID" value="KAJ2770975.1"/>
    <property type="molecule type" value="Genomic_DNA"/>
</dbReference>
<name>A0ACC1K0N1_9FUNG</name>
<sequence>MEMLIVGGELAERVAHWGPLAAATYQHPDISDAEVAASWSTAEPAFSREFVGVDHQRQQQTHWQSRRFPAHRQLVSFGSSQVGNRRFAQLLVGPRASDGEADEGVPHLPRPS</sequence>
<evidence type="ECO:0000313" key="2">
    <source>
        <dbReference type="Proteomes" id="UP001140234"/>
    </source>
</evidence>
<gene>
    <name evidence="1" type="ORF">IWQ57_002417</name>
</gene>
<organism evidence="1 2">
    <name type="scientific">Coemansia nantahalensis</name>
    <dbReference type="NCBI Taxonomy" id="2789366"/>
    <lineage>
        <taxon>Eukaryota</taxon>
        <taxon>Fungi</taxon>
        <taxon>Fungi incertae sedis</taxon>
        <taxon>Zoopagomycota</taxon>
        <taxon>Kickxellomycotina</taxon>
        <taxon>Kickxellomycetes</taxon>
        <taxon>Kickxellales</taxon>
        <taxon>Kickxellaceae</taxon>
        <taxon>Coemansia</taxon>
    </lineage>
</organism>
<accession>A0ACC1K0N1</accession>
<proteinExistence type="predicted"/>
<comment type="caution">
    <text evidence="1">The sequence shown here is derived from an EMBL/GenBank/DDBJ whole genome shotgun (WGS) entry which is preliminary data.</text>
</comment>
<reference evidence="1" key="1">
    <citation type="submission" date="2022-07" db="EMBL/GenBank/DDBJ databases">
        <title>Phylogenomic reconstructions and comparative analyses of Kickxellomycotina fungi.</title>
        <authorList>
            <person name="Reynolds N.K."/>
            <person name="Stajich J.E."/>
            <person name="Barry K."/>
            <person name="Grigoriev I.V."/>
            <person name="Crous P."/>
            <person name="Smith M.E."/>
        </authorList>
    </citation>
    <scope>NUCLEOTIDE SEQUENCE</scope>
    <source>
        <strain evidence="1">CBS 109366</strain>
    </source>
</reference>
<keyword evidence="2" id="KW-1185">Reference proteome</keyword>
<protein>
    <submittedName>
        <fullName evidence="1">Uncharacterized protein</fullName>
    </submittedName>
</protein>
<dbReference type="Proteomes" id="UP001140234">
    <property type="component" value="Unassembled WGS sequence"/>
</dbReference>
<evidence type="ECO:0000313" key="1">
    <source>
        <dbReference type="EMBL" id="KAJ2770975.1"/>
    </source>
</evidence>